<evidence type="ECO:0000313" key="1">
    <source>
        <dbReference type="EMBL" id="KAJ7730548.1"/>
    </source>
</evidence>
<evidence type="ECO:0000313" key="2">
    <source>
        <dbReference type="Proteomes" id="UP001215598"/>
    </source>
</evidence>
<gene>
    <name evidence="1" type="ORF">B0H16DRAFT_1733706</name>
</gene>
<reference evidence="1" key="1">
    <citation type="submission" date="2023-03" db="EMBL/GenBank/DDBJ databases">
        <title>Massive genome expansion in bonnet fungi (Mycena s.s.) driven by repeated elements and novel gene families across ecological guilds.</title>
        <authorList>
            <consortium name="Lawrence Berkeley National Laboratory"/>
            <person name="Harder C.B."/>
            <person name="Miyauchi S."/>
            <person name="Viragh M."/>
            <person name="Kuo A."/>
            <person name="Thoen E."/>
            <person name="Andreopoulos B."/>
            <person name="Lu D."/>
            <person name="Skrede I."/>
            <person name="Drula E."/>
            <person name="Henrissat B."/>
            <person name="Morin E."/>
            <person name="Kohler A."/>
            <person name="Barry K."/>
            <person name="LaButti K."/>
            <person name="Morin E."/>
            <person name="Salamov A."/>
            <person name="Lipzen A."/>
            <person name="Mereny Z."/>
            <person name="Hegedus B."/>
            <person name="Baldrian P."/>
            <person name="Stursova M."/>
            <person name="Weitz H."/>
            <person name="Taylor A."/>
            <person name="Grigoriev I.V."/>
            <person name="Nagy L.G."/>
            <person name="Martin F."/>
            <person name="Kauserud H."/>
        </authorList>
    </citation>
    <scope>NUCLEOTIDE SEQUENCE</scope>
    <source>
        <strain evidence="1">CBHHK182m</strain>
    </source>
</reference>
<accession>A0AAD7HXX7</accession>
<organism evidence="1 2">
    <name type="scientific">Mycena metata</name>
    <dbReference type="NCBI Taxonomy" id="1033252"/>
    <lineage>
        <taxon>Eukaryota</taxon>
        <taxon>Fungi</taxon>
        <taxon>Dikarya</taxon>
        <taxon>Basidiomycota</taxon>
        <taxon>Agaricomycotina</taxon>
        <taxon>Agaricomycetes</taxon>
        <taxon>Agaricomycetidae</taxon>
        <taxon>Agaricales</taxon>
        <taxon>Marasmiineae</taxon>
        <taxon>Mycenaceae</taxon>
        <taxon>Mycena</taxon>
    </lineage>
</organism>
<sequence length="279" mass="30229">MIETLLSEVSTLRATIANMQATNRKRKRDTTDTTIYSEDNILPILKRSRDPSQYPTLAPTIRNAQSAASASSGLHLDMFTARASRAACSLTPGDFISTEASSPTPRSEGNFSELIDGRNTELIDGRNTELISTLASSMDYIVGVTPEAPSAIYTLPENTVESVNHPHPDDNGMPQGLSAAIPDAPAPIPVHYSAGVEIGPIRWGEDIAGQVRGLIARMPRGKTIDDEGVKRLYAKPFPKNDKFVTVVFPDNITAIQFVNAWQAAPPTGYEKTFISFTPV</sequence>
<proteinExistence type="predicted"/>
<comment type="caution">
    <text evidence="1">The sequence shown here is derived from an EMBL/GenBank/DDBJ whole genome shotgun (WGS) entry which is preliminary data.</text>
</comment>
<dbReference type="EMBL" id="JARKIB010000158">
    <property type="protein sequence ID" value="KAJ7730548.1"/>
    <property type="molecule type" value="Genomic_DNA"/>
</dbReference>
<protein>
    <submittedName>
        <fullName evidence="1">Uncharacterized protein</fullName>
    </submittedName>
</protein>
<keyword evidence="2" id="KW-1185">Reference proteome</keyword>
<name>A0AAD7HXX7_9AGAR</name>
<dbReference type="AlphaFoldDB" id="A0AAD7HXX7"/>
<dbReference type="Proteomes" id="UP001215598">
    <property type="component" value="Unassembled WGS sequence"/>
</dbReference>